<dbReference type="EMBL" id="JBHFFA010000004">
    <property type="protein sequence ID" value="KAL2629095.1"/>
    <property type="molecule type" value="Genomic_DNA"/>
</dbReference>
<accession>A0ABD1YEY8</accession>
<feature type="region of interest" description="Disordered" evidence="1">
    <location>
        <begin position="1"/>
        <end position="95"/>
    </location>
</feature>
<organism evidence="2 3">
    <name type="scientific">Riccia fluitans</name>
    <dbReference type="NCBI Taxonomy" id="41844"/>
    <lineage>
        <taxon>Eukaryota</taxon>
        <taxon>Viridiplantae</taxon>
        <taxon>Streptophyta</taxon>
        <taxon>Embryophyta</taxon>
        <taxon>Marchantiophyta</taxon>
        <taxon>Marchantiopsida</taxon>
        <taxon>Marchantiidae</taxon>
        <taxon>Marchantiales</taxon>
        <taxon>Ricciaceae</taxon>
        <taxon>Riccia</taxon>
    </lineage>
</organism>
<evidence type="ECO:0000313" key="3">
    <source>
        <dbReference type="Proteomes" id="UP001605036"/>
    </source>
</evidence>
<proteinExistence type="predicted"/>
<keyword evidence="3" id="KW-1185">Reference proteome</keyword>
<comment type="caution">
    <text evidence="2">The sequence shown here is derived from an EMBL/GenBank/DDBJ whole genome shotgun (WGS) entry which is preliminary data.</text>
</comment>
<evidence type="ECO:0000256" key="1">
    <source>
        <dbReference type="SAM" id="MobiDB-lite"/>
    </source>
</evidence>
<name>A0ABD1YEY8_9MARC</name>
<dbReference type="Proteomes" id="UP001605036">
    <property type="component" value="Unassembled WGS sequence"/>
</dbReference>
<reference evidence="2 3" key="1">
    <citation type="submission" date="2024-09" db="EMBL/GenBank/DDBJ databases">
        <title>Chromosome-scale assembly of Riccia fluitans.</title>
        <authorList>
            <person name="Paukszto L."/>
            <person name="Sawicki J."/>
            <person name="Karawczyk K."/>
            <person name="Piernik-Szablinska J."/>
            <person name="Szczecinska M."/>
            <person name="Mazdziarz M."/>
        </authorList>
    </citation>
    <scope>NUCLEOTIDE SEQUENCE [LARGE SCALE GENOMIC DNA]</scope>
    <source>
        <strain evidence="2">Rf_01</strain>
        <tissue evidence="2">Aerial parts of the thallus</tissue>
    </source>
</reference>
<protein>
    <submittedName>
        <fullName evidence="2">Uncharacterized protein</fullName>
    </submittedName>
</protein>
<dbReference type="AlphaFoldDB" id="A0ABD1YEY8"/>
<gene>
    <name evidence="2" type="ORF">R1flu_013781</name>
</gene>
<sequence>MPGNSESDIKDVGSGKRTPRPKMKSSKEPVSYPRLVAPLPPVPPETHAPGPSEAHYTLLPAQPEIIQPEPSTKNPPKPAPEPAAESGEQEYDDPEICIFCDDGGLSILR</sequence>
<evidence type="ECO:0000313" key="2">
    <source>
        <dbReference type="EMBL" id="KAL2629095.1"/>
    </source>
</evidence>